<dbReference type="OrthoDB" id="6258463at2"/>
<evidence type="ECO:0000313" key="1">
    <source>
        <dbReference type="EMBL" id="STX51303.1"/>
    </source>
</evidence>
<organism evidence="1 2">
    <name type="scientific">Legionella busanensis</name>
    <dbReference type="NCBI Taxonomy" id="190655"/>
    <lineage>
        <taxon>Bacteria</taxon>
        <taxon>Pseudomonadati</taxon>
        <taxon>Pseudomonadota</taxon>
        <taxon>Gammaproteobacteria</taxon>
        <taxon>Legionellales</taxon>
        <taxon>Legionellaceae</taxon>
        <taxon>Legionella</taxon>
    </lineage>
</organism>
<evidence type="ECO:0000313" key="2">
    <source>
        <dbReference type="Proteomes" id="UP000254794"/>
    </source>
</evidence>
<dbReference type="AlphaFoldDB" id="A0A378JLX4"/>
<keyword evidence="2" id="KW-1185">Reference proteome</keyword>
<protein>
    <submittedName>
        <fullName evidence="1">Uncharacterized protein</fullName>
    </submittedName>
</protein>
<sequence>MKQRGLLILSFISCVNTHAVECSEAQTAGSYHYSTVVSQEQLDPTFFANASFQNLFPGASVLHFDSRNFLEESLLTTYAQGDILIAALRSKPELTKLIVNFPHLSESDRIEVMHRIFSIQTRVSGLPAPELILDNSAQKSTFFQFDPTQPGTGKVILNPIKLFADANPHAAILFLIHETRHSYQFQLGFGNINSIDATAYRLGFLAQKQVFEQKLNVSFCDFLTLNQEYEAFLFGNYVLEILTRGIVKTTDMGTLASQYLIYSGLRLDLPKLARETDSQNLLNAFNELEKAQYEERQAFLFTSSLKDKN</sequence>
<gene>
    <name evidence="1" type="ORF">NCTC13316_01398</name>
</gene>
<dbReference type="Proteomes" id="UP000254794">
    <property type="component" value="Unassembled WGS sequence"/>
</dbReference>
<dbReference type="EMBL" id="UGOD01000001">
    <property type="protein sequence ID" value="STX51303.1"/>
    <property type="molecule type" value="Genomic_DNA"/>
</dbReference>
<reference evidence="1 2" key="1">
    <citation type="submission" date="2018-06" db="EMBL/GenBank/DDBJ databases">
        <authorList>
            <consortium name="Pathogen Informatics"/>
            <person name="Doyle S."/>
        </authorList>
    </citation>
    <scope>NUCLEOTIDE SEQUENCE [LARGE SCALE GENOMIC DNA]</scope>
    <source>
        <strain evidence="1 2">NCTC13316</strain>
    </source>
</reference>
<name>A0A378JLX4_9GAMM</name>
<proteinExistence type="predicted"/>
<dbReference type="RefSeq" id="WP_115330949.1">
    <property type="nucleotide sequence ID" value="NZ_CAAAHP010000001.1"/>
</dbReference>
<accession>A0A378JLX4</accession>